<dbReference type="Proteomes" id="UP001189122">
    <property type="component" value="Unassembled WGS sequence"/>
</dbReference>
<dbReference type="PANTHER" id="PTHR34272:SF1">
    <property type="entry name" value="EXPRESSED PROTEIN"/>
    <property type="match status" value="1"/>
</dbReference>
<dbReference type="EMBL" id="CACRZD030000003">
    <property type="protein sequence ID" value="CAA6657582.1"/>
    <property type="molecule type" value="Genomic_DNA"/>
</dbReference>
<keyword evidence="3" id="KW-1185">Reference proteome</keyword>
<dbReference type="PANTHER" id="PTHR34272">
    <property type="entry name" value="EXPRESSED PROTEIN"/>
    <property type="match status" value="1"/>
</dbReference>
<dbReference type="InterPro" id="IPR055513">
    <property type="entry name" value="DUF7086"/>
</dbReference>
<sequence length="253" mass="29188">MEEDDADPRKKEIVEEFEGERLILTLSPPARKPKTSETLIHSLAPVLQSTDLRSSPLLSLRHHVFRLRIKDLPRSQYPYPAAPGDPIVILPSPSRFSCARRKRNHGPHKRKDETIDPPFPWATDRRAMVQRKDYILSLGIHDIVGEVMCRRCENIFSIELTEFIERLAPIFPVCPACCYGNYLKPVIASKRRSINWLFLLLGGTLCCCSIEQLRYFGYHTGNHRTGAKDRVLYLVYLGICKQLDPKDLFEPYR</sequence>
<feature type="domain" description="DUF7086" evidence="1">
    <location>
        <begin position="167"/>
        <end position="243"/>
    </location>
</feature>
<reference evidence="2 3" key="1">
    <citation type="submission" date="2019-12" db="EMBL/GenBank/DDBJ databases">
        <authorList>
            <person name="Scholz U."/>
            <person name="Mascher M."/>
            <person name="Fiebig A."/>
        </authorList>
    </citation>
    <scope>NUCLEOTIDE SEQUENCE</scope>
</reference>
<name>A0A7I8IIA6_SPIIN</name>
<evidence type="ECO:0000313" key="2">
    <source>
        <dbReference type="EMBL" id="CAA2617889.1"/>
    </source>
</evidence>
<proteinExistence type="predicted"/>
<evidence type="ECO:0000313" key="3">
    <source>
        <dbReference type="Proteomes" id="UP001189122"/>
    </source>
</evidence>
<accession>A0A7I8IIA6</accession>
<gene>
    <name evidence="2" type="ORF">SI7747_03004050</name>
</gene>
<evidence type="ECO:0000259" key="1">
    <source>
        <dbReference type="Pfam" id="PF23324"/>
    </source>
</evidence>
<dbReference type="EMBL" id="LR743590">
    <property type="protein sequence ID" value="CAA2617889.1"/>
    <property type="molecule type" value="Genomic_DNA"/>
</dbReference>
<organism evidence="2">
    <name type="scientific">Spirodela intermedia</name>
    <name type="common">Intermediate duckweed</name>
    <dbReference type="NCBI Taxonomy" id="51605"/>
    <lineage>
        <taxon>Eukaryota</taxon>
        <taxon>Viridiplantae</taxon>
        <taxon>Streptophyta</taxon>
        <taxon>Embryophyta</taxon>
        <taxon>Tracheophyta</taxon>
        <taxon>Spermatophyta</taxon>
        <taxon>Magnoliopsida</taxon>
        <taxon>Liliopsida</taxon>
        <taxon>Araceae</taxon>
        <taxon>Lemnoideae</taxon>
        <taxon>Spirodela</taxon>
    </lineage>
</organism>
<protein>
    <recommendedName>
        <fullName evidence="1">DUF7086 domain-containing protein</fullName>
    </recommendedName>
</protein>
<dbReference type="Pfam" id="PF23324">
    <property type="entry name" value="DUF7086"/>
    <property type="match status" value="1"/>
</dbReference>
<dbReference type="AlphaFoldDB" id="A0A7I8IIA6"/>